<dbReference type="InterPro" id="IPR053094">
    <property type="entry name" value="Zinc_metalloprotease_ZmpB"/>
</dbReference>
<evidence type="ECO:0000259" key="1">
    <source>
        <dbReference type="Pfam" id="PF07580"/>
    </source>
</evidence>
<dbReference type="PANTHER" id="PTHR48193">
    <property type="entry name" value="ZINC METALLOPROTEASE ZMPB-RELATED"/>
    <property type="match status" value="1"/>
</dbReference>
<protein>
    <recommendedName>
        <fullName evidence="1">Peptidase M26 C-terminal domain-containing protein</fullName>
    </recommendedName>
</protein>
<dbReference type="EMBL" id="WNHX01000414">
    <property type="protein sequence ID" value="MTV88215.1"/>
    <property type="molecule type" value="Genomic_DNA"/>
</dbReference>
<accession>A0A6I3U9G9</accession>
<dbReference type="Proteomes" id="UP000469505">
    <property type="component" value="Unassembled WGS sequence"/>
</dbReference>
<dbReference type="InterPro" id="IPR011505">
    <property type="entry name" value="Peptidase_M26_C_dom"/>
</dbReference>
<reference evidence="2 3" key="1">
    <citation type="submission" date="2019-11" db="EMBL/GenBank/DDBJ databases">
        <title>Growth characteristics of pneumococcus vary with the chemical composition of the capsule and with environmental conditions.</title>
        <authorList>
            <person name="Tothpal A."/>
            <person name="Desobry K."/>
            <person name="Joshi S."/>
            <person name="Wyllie A.L."/>
            <person name="Weinberger D.M."/>
        </authorList>
    </citation>
    <scope>NUCLEOTIDE SEQUENCE [LARGE SCALE GENOMIC DNA]</scope>
    <source>
        <strain evidence="3">pnumococcus35B</strain>
    </source>
</reference>
<dbReference type="AlphaFoldDB" id="A0A6I3U9G9"/>
<feature type="non-terminal residue" evidence="2">
    <location>
        <position position="1"/>
    </location>
</feature>
<feature type="domain" description="Peptidase M26 C-terminal" evidence="1">
    <location>
        <begin position="1"/>
        <end position="125"/>
    </location>
</feature>
<dbReference type="GO" id="GO:0004222">
    <property type="term" value="F:metalloendopeptidase activity"/>
    <property type="evidence" value="ECO:0007669"/>
    <property type="project" value="InterPro"/>
</dbReference>
<name>A0A6I3U9G9_STREE</name>
<evidence type="ECO:0000313" key="3">
    <source>
        <dbReference type="Proteomes" id="UP000469505"/>
    </source>
</evidence>
<dbReference type="RefSeq" id="WP_162481075.1">
    <property type="nucleotide sequence ID" value="NZ_WNHX01000414.1"/>
</dbReference>
<proteinExistence type="predicted"/>
<evidence type="ECO:0000313" key="2">
    <source>
        <dbReference type="EMBL" id="MTV88215.1"/>
    </source>
</evidence>
<dbReference type="PANTHER" id="PTHR48193:SF2">
    <property type="entry name" value="ZINC METALLOPROTEASE ZMPB"/>
    <property type="match status" value="1"/>
</dbReference>
<feature type="non-terminal residue" evidence="2">
    <location>
        <position position="125"/>
    </location>
</feature>
<dbReference type="GO" id="GO:0008270">
    <property type="term" value="F:zinc ion binding"/>
    <property type="evidence" value="ECO:0007669"/>
    <property type="project" value="InterPro"/>
</dbReference>
<dbReference type="GO" id="GO:0005576">
    <property type="term" value="C:extracellular region"/>
    <property type="evidence" value="ECO:0007669"/>
    <property type="project" value="InterPro"/>
</dbReference>
<organism evidence="2 3">
    <name type="scientific">Streptococcus pneumoniae</name>
    <dbReference type="NCBI Taxonomy" id="1313"/>
    <lineage>
        <taxon>Bacteria</taxon>
        <taxon>Bacillati</taxon>
        <taxon>Bacillota</taxon>
        <taxon>Bacilli</taxon>
        <taxon>Lactobacillales</taxon>
        <taxon>Streptococcaceae</taxon>
        <taxon>Streptococcus</taxon>
    </lineage>
</organism>
<dbReference type="Pfam" id="PF07580">
    <property type="entry name" value="Peptidase_M26_C"/>
    <property type="match status" value="1"/>
</dbReference>
<sequence length="125" mass="14186">MKNYNESMMMLDYLEAESVIKKNTGTNDKWFKKIDKKYREKASYNKLEGAPHQWDVVRDLNDDEKSKKLTAIDQLVDNNFATKHGLPGNGHYRTEGFDSAYTVVNMMTGIYGGNTSKSTAGSISF</sequence>
<gene>
    <name evidence="2" type="ORF">GM543_12140</name>
</gene>
<comment type="caution">
    <text evidence="2">The sequence shown here is derived from an EMBL/GenBank/DDBJ whole genome shotgun (WGS) entry which is preliminary data.</text>
</comment>